<dbReference type="PANTHER" id="PTHR36848:SF2">
    <property type="entry name" value="SECRETED PROTEIN"/>
    <property type="match status" value="1"/>
</dbReference>
<keyword evidence="3" id="KW-1185">Reference proteome</keyword>
<evidence type="ECO:0000256" key="1">
    <source>
        <dbReference type="SAM" id="SignalP"/>
    </source>
</evidence>
<dbReference type="Proteomes" id="UP000766486">
    <property type="component" value="Unassembled WGS sequence"/>
</dbReference>
<proteinExistence type="predicted"/>
<protein>
    <recommendedName>
        <fullName evidence="4">Secreted protein</fullName>
    </recommendedName>
</protein>
<dbReference type="Pfam" id="PF17132">
    <property type="entry name" value="Glyco_hydro_106"/>
    <property type="match status" value="1"/>
</dbReference>
<dbReference type="PANTHER" id="PTHR36848">
    <property type="entry name" value="DNA-BINDING PROTEIN (PUTATIVE SECRETED PROTEIN)-RELATED"/>
    <property type="match status" value="1"/>
</dbReference>
<feature type="chain" id="PRO_5046880276" description="Secreted protein" evidence="1">
    <location>
        <begin position="26"/>
        <end position="1002"/>
    </location>
</feature>
<evidence type="ECO:0000313" key="3">
    <source>
        <dbReference type="Proteomes" id="UP000766486"/>
    </source>
</evidence>
<evidence type="ECO:0000313" key="2">
    <source>
        <dbReference type="EMBL" id="VUC23925.1"/>
    </source>
</evidence>
<gene>
    <name evidence="2" type="ORF">CLO192961_LOCUS130563</name>
</gene>
<comment type="caution">
    <text evidence="2">The sequence shown here is derived from an EMBL/GenBank/DDBJ whole genome shotgun (WGS) entry which is preliminary data.</text>
</comment>
<evidence type="ECO:0008006" key="4">
    <source>
        <dbReference type="Google" id="ProtNLM"/>
    </source>
</evidence>
<dbReference type="EMBL" id="CABFNS010000714">
    <property type="protein sequence ID" value="VUC23925.1"/>
    <property type="molecule type" value="Genomic_DNA"/>
</dbReference>
<feature type="signal peptide" evidence="1">
    <location>
        <begin position="1"/>
        <end position="25"/>
    </location>
</feature>
<organism evidence="2 3">
    <name type="scientific">Bionectria ochroleuca</name>
    <name type="common">Gliocladium roseum</name>
    <dbReference type="NCBI Taxonomy" id="29856"/>
    <lineage>
        <taxon>Eukaryota</taxon>
        <taxon>Fungi</taxon>
        <taxon>Dikarya</taxon>
        <taxon>Ascomycota</taxon>
        <taxon>Pezizomycotina</taxon>
        <taxon>Sordariomycetes</taxon>
        <taxon>Hypocreomycetidae</taxon>
        <taxon>Hypocreales</taxon>
        <taxon>Bionectriaceae</taxon>
        <taxon>Clonostachys</taxon>
    </lineage>
</organism>
<sequence length="1002" mass="112046">MKLSKVTKVFLGILLQQTAISAVVALPKNLTDDQVQADIDAGTFEKPSVNVRPRFRYWVPDAAVEPEWIIDDVKEIARIGASGFELLGYYLYGGPPLGWGDFAPVDWSVYGWGTDAWRRAQFVDKLFKTFAQATKDNGLIMDFAMGPNQGQGVPAEYDDDGKAWDLSTSETRFSEGETNFDGILKGWGTGPLEAAVLAGSLKNGSTKILAANTLEDVSDLVGEDGRLTIDLPETDKYNYVLFGIYLVHSHFMNQDSPLLMQGPQKLPQTWVQNGSWAVDHYSAQGAKLAAKFWEEHVLRDGVLELVKEVGNYAWEDSVEIRQKVRWTRDFAKSFQEQHKYQIQRVLPVACLGYNTDQEDQGETYRMDYRDTVAKKYGEYLQEWTRWTNEHLGVQFSAQVSYGIWMDMLPNIPKVNAPECETLIYEDLVDKYRQYSGAANLAGKRVISIEMGAEIYTAFQQPLPRLVDKFKRAVAGGINQAVIHGSPYSGGYPNTTWPGMMTFGYQFSDCHNRHQPAWEDYSQIMDAMARLQYIFQSGIPRRDVLFWEKRFWFPGNISYARTDLEEIGFSYEYLSPDNFQMPEAVVENKIFAPERQQFKVLVVQLLEFLTLPGVKKLDEYARAGLPIIFDGGVPFRLWSNHKCVDNQVKKLMDKMTELENVHVITDGKLAEALLSIGIEPRTRVIANNSLYTVWREDTKTDSDYVFVYNPSAHPVSGSVDFASAKVPFFYDIWSGQRLPVAHYTKTDTVTTIPIHLYGNQSTIIAFHSKPINSVPDVHVTSISGEPLSVASAGSSVSIKAGKAVSSITAAISDGQSITVGHTDASPFELTDWNLTVEHWDPPEDLADVTIDARKSNTTHQLARLKSWLEVEGLENTSGRGHYSANFTWPPAAPNSTSSAPDGAFIDLGRVEHTLTLSANGERLPPLDPSHGMADIGAYLKDGENEIEVVIATTLVNGIRPIWNDMRFSGTVPEPPRRIPPAQEYGLKGPVVIIPYKETLIGKA</sequence>
<accession>A0ABY6TZ18</accession>
<name>A0ABY6TZ18_BIOOC</name>
<reference evidence="2 3" key="1">
    <citation type="submission" date="2019-06" db="EMBL/GenBank/DDBJ databases">
        <authorList>
            <person name="Broberg M."/>
        </authorList>
    </citation>
    <scope>NUCLEOTIDE SEQUENCE [LARGE SCALE GENOMIC DNA]</scope>
</reference>
<keyword evidence="1" id="KW-0732">Signal</keyword>
<dbReference type="InterPro" id="IPR053161">
    <property type="entry name" value="Ulvan_degrading_GH"/>
</dbReference>